<accession>A0A9Q1JR23</accession>
<dbReference type="Pfam" id="PF23270">
    <property type="entry name" value="HAD_RAM2_N"/>
    <property type="match status" value="1"/>
</dbReference>
<gene>
    <name evidence="9" type="ORF">Cgig2_020544</name>
</gene>
<dbReference type="PANTHER" id="PTHR15486:SF62">
    <property type="entry name" value="GLYCEROL-3-PHOSPHATE ACYLTRANSFERASE 2-RELATED"/>
    <property type="match status" value="1"/>
</dbReference>
<keyword evidence="3" id="KW-0808">Transferase</keyword>
<proteinExistence type="inferred from homology"/>
<evidence type="ECO:0000256" key="1">
    <source>
        <dbReference type="ARBA" id="ARBA00004370"/>
    </source>
</evidence>
<evidence type="ECO:0000256" key="6">
    <source>
        <dbReference type="ARBA" id="ARBA00023136"/>
    </source>
</evidence>
<dbReference type="GO" id="GO:0016020">
    <property type="term" value="C:membrane"/>
    <property type="evidence" value="ECO:0007669"/>
    <property type="project" value="UniProtKB-SubCell"/>
</dbReference>
<keyword evidence="4" id="KW-0812">Transmembrane</keyword>
<keyword evidence="6" id="KW-0472">Membrane</keyword>
<organism evidence="9 10">
    <name type="scientific">Carnegiea gigantea</name>
    <dbReference type="NCBI Taxonomy" id="171969"/>
    <lineage>
        <taxon>Eukaryota</taxon>
        <taxon>Viridiplantae</taxon>
        <taxon>Streptophyta</taxon>
        <taxon>Embryophyta</taxon>
        <taxon>Tracheophyta</taxon>
        <taxon>Spermatophyta</taxon>
        <taxon>Magnoliopsida</taxon>
        <taxon>eudicotyledons</taxon>
        <taxon>Gunneridae</taxon>
        <taxon>Pentapetalae</taxon>
        <taxon>Caryophyllales</taxon>
        <taxon>Cactineae</taxon>
        <taxon>Cactaceae</taxon>
        <taxon>Cactoideae</taxon>
        <taxon>Echinocereeae</taxon>
        <taxon>Carnegiea</taxon>
    </lineage>
</organism>
<dbReference type="GO" id="GO:0016791">
    <property type="term" value="F:phosphatase activity"/>
    <property type="evidence" value="ECO:0007669"/>
    <property type="project" value="TreeGrafter"/>
</dbReference>
<dbReference type="GO" id="GO:0010143">
    <property type="term" value="P:cutin biosynthetic process"/>
    <property type="evidence" value="ECO:0007669"/>
    <property type="project" value="TreeGrafter"/>
</dbReference>
<comment type="similarity">
    <text evidence="2">Belongs to the GPAT/DAPAT family.</text>
</comment>
<evidence type="ECO:0000313" key="9">
    <source>
        <dbReference type="EMBL" id="KAJ8429488.1"/>
    </source>
</evidence>
<keyword evidence="5" id="KW-1133">Transmembrane helix</keyword>
<evidence type="ECO:0000256" key="7">
    <source>
        <dbReference type="ARBA" id="ARBA00023315"/>
    </source>
</evidence>
<evidence type="ECO:0000256" key="3">
    <source>
        <dbReference type="ARBA" id="ARBA00022679"/>
    </source>
</evidence>
<dbReference type="Proteomes" id="UP001153076">
    <property type="component" value="Unassembled WGS sequence"/>
</dbReference>
<dbReference type="SUPFAM" id="SSF69593">
    <property type="entry name" value="Glycerol-3-phosphate (1)-acyltransferase"/>
    <property type="match status" value="1"/>
</dbReference>
<dbReference type="OrthoDB" id="1854593at2759"/>
<comment type="caution">
    <text evidence="9">The sequence shown here is derived from an EMBL/GenBank/DDBJ whole genome shotgun (WGS) entry which is preliminary data.</text>
</comment>
<evidence type="ECO:0000259" key="8">
    <source>
        <dbReference type="Pfam" id="PF23270"/>
    </source>
</evidence>
<feature type="domain" description="Glycerol-3-phosphate acyltransferase RAM2/GPAT1-8 HAD-like" evidence="8">
    <location>
        <begin position="67"/>
        <end position="250"/>
    </location>
</feature>
<evidence type="ECO:0000256" key="4">
    <source>
        <dbReference type="ARBA" id="ARBA00022692"/>
    </source>
</evidence>
<protein>
    <recommendedName>
        <fullName evidence="8">Glycerol-3-phosphate acyltransferase RAM2/GPAT1-8 HAD-like domain-containing protein</fullName>
    </recommendedName>
</protein>
<keyword evidence="7" id="KW-0012">Acyltransferase</keyword>
<dbReference type="AlphaFoldDB" id="A0A9Q1JR23"/>
<name>A0A9Q1JR23_9CARY</name>
<dbReference type="PANTHER" id="PTHR15486">
    <property type="entry name" value="ANCIENT UBIQUITOUS PROTEIN"/>
    <property type="match status" value="1"/>
</dbReference>
<comment type="subcellular location">
    <subcellularLocation>
        <location evidence="1">Membrane</location>
    </subcellularLocation>
</comment>
<keyword evidence="10" id="KW-1185">Reference proteome</keyword>
<dbReference type="GO" id="GO:0090447">
    <property type="term" value="F:glycerol-3-phosphate 2-O-acyltransferase activity"/>
    <property type="evidence" value="ECO:0007669"/>
    <property type="project" value="TreeGrafter"/>
</dbReference>
<evidence type="ECO:0000256" key="2">
    <source>
        <dbReference type="ARBA" id="ARBA00007937"/>
    </source>
</evidence>
<sequence>MAIYISLFRAIIFFFSRILQKHFRTPRNLHRKVTNALTHHPKLQKCPSFLGSGEPLMYDDHGDHDHTLIFNVEETLLKSSSLFPYFMLVTFEAGSPLRALLLLALYPLICFLGKEIGLKIMVMVAFFGIKKKGFMVGRAVLPKVFLEDVGLEGFEMVNKCKRKVGVSHLPQFMVESFLKDYLKVDHVVGRELKVFCGHFIGIMEDNKHDLIHIKGILKEEERMSSNVIGISSSKASLSDQLFAFCKEIYLTNEATKRKWQCLPRDSYPKPLIFHDGRLALKPTPAASLALFIWLPFGTLLAPLTAVTYSLSRMSEILAPIRTVRLSRDRNRDGIMMKKLLDQGDLVVCPEGTTCRENFLLRFSPLFGEISQEIVPVAMDTYVNMFYGTTAGGLKCLDPLFFLMNPTPSYVVRLLAPVPGASTCQDSVRSRFDVANEVQRDIGKALGFKCTGLTRKDKYMILAGNHGVV</sequence>
<reference evidence="9" key="1">
    <citation type="submission" date="2022-04" db="EMBL/GenBank/DDBJ databases">
        <title>Carnegiea gigantea Genome sequencing and assembly v2.</title>
        <authorList>
            <person name="Copetti D."/>
            <person name="Sanderson M.J."/>
            <person name="Burquez A."/>
            <person name="Wojciechowski M.F."/>
        </authorList>
    </citation>
    <scope>NUCLEOTIDE SEQUENCE</scope>
    <source>
        <strain evidence="9">SGP5-SGP5p</strain>
        <tissue evidence="9">Aerial part</tissue>
    </source>
</reference>
<dbReference type="InterPro" id="IPR056462">
    <property type="entry name" value="HAD_RAM2/GPAT1-8"/>
</dbReference>
<evidence type="ECO:0000313" key="10">
    <source>
        <dbReference type="Proteomes" id="UP001153076"/>
    </source>
</evidence>
<evidence type="ECO:0000256" key="5">
    <source>
        <dbReference type="ARBA" id="ARBA00022989"/>
    </source>
</evidence>
<dbReference type="EMBL" id="JAKOGI010000889">
    <property type="protein sequence ID" value="KAJ8429488.1"/>
    <property type="molecule type" value="Genomic_DNA"/>
</dbReference>